<evidence type="ECO:0000313" key="3">
    <source>
        <dbReference type="Proteomes" id="UP000014200"/>
    </source>
</evidence>
<dbReference type="PANTHER" id="PTHR12526:SF638">
    <property type="entry name" value="SPORE COAT PROTEIN SA"/>
    <property type="match status" value="1"/>
</dbReference>
<reference evidence="2 3" key="1">
    <citation type="submission" date="2013-04" db="EMBL/GenBank/DDBJ databases">
        <title>The Genome Sequence of Bacteroides massiliensis dnLKV3.</title>
        <authorList>
            <consortium name="The Broad Institute Genomics Platform"/>
            <consortium name="The Broad Institute Genome Sequencing Center for Infectious Disease"/>
            <person name="Earl A."/>
            <person name="Xavier R."/>
            <person name="Kuhn K."/>
            <person name="Stappenbeck T."/>
            <person name="Walker B."/>
            <person name="Young S."/>
            <person name="Zeng Q."/>
            <person name="Gargeya S."/>
            <person name="Fitzgerald M."/>
            <person name="Haas B."/>
            <person name="Abouelleil A."/>
            <person name="Allen A.W."/>
            <person name="Alvarado L."/>
            <person name="Arachchi H.M."/>
            <person name="Berlin A.M."/>
            <person name="Chapman S.B."/>
            <person name="Gainer-Dewar J."/>
            <person name="Goldberg J."/>
            <person name="Griggs A."/>
            <person name="Gujja S."/>
            <person name="Hansen M."/>
            <person name="Howarth C."/>
            <person name="Imamovic A."/>
            <person name="Ireland A."/>
            <person name="Larimer J."/>
            <person name="McCowan C."/>
            <person name="Murphy C."/>
            <person name="Pearson M."/>
            <person name="Poon T.W."/>
            <person name="Priest M."/>
            <person name="Roberts A."/>
            <person name="Saif S."/>
            <person name="Shea T."/>
            <person name="Sisk P."/>
            <person name="Sykes S."/>
            <person name="Wortman J."/>
            <person name="Nusbaum C."/>
            <person name="Birren B."/>
        </authorList>
    </citation>
    <scope>NUCLEOTIDE SEQUENCE [LARGE SCALE GENOMIC DNA]</scope>
    <source>
        <strain evidence="3">dnLKV3</strain>
    </source>
</reference>
<sequence>MRIVFWQNCLSPHQLPYIIHLLEDARVNKVVIVAEETINKSRKDMGWDIASFPGLDKCDVYVSPSPQQVEQLLCTNPENSYHLFSGIRGFHFVFQAFQCSLKYNLKRGLITERPNTFAFGHANGKPLWLHRIRFLIQDRKYAPHIQAVFAMGNDAVKYFHSVWKQWDIFPFSYCTYNEEFTRSLPTTPQLSSNVHFIYVGSLSWRKAVLDILKAQNRICKHNKANNCQISYIGDGAERNKLETYIKTKTLTNIKLLGKKKNSEIPDILAIHDILILPSIYDGWGAVVNEALSKGLYVICSDKCGAKELLNDERCGKVFRSRDYKQLATIMQYCLENITEIRKNKEFRQRWAQECISGKIIAKYLIDCLTKEKTERPWFRKSSI</sequence>
<proteinExistence type="predicted"/>
<dbReference type="EMBL" id="ASSP01000009">
    <property type="protein sequence ID" value="EOS13701.1"/>
    <property type="molecule type" value="Genomic_DNA"/>
</dbReference>
<dbReference type="PATRIC" id="fig|1235788.3.peg.1578"/>
<dbReference type="SUPFAM" id="SSF53756">
    <property type="entry name" value="UDP-Glycosyltransferase/glycogen phosphorylase"/>
    <property type="match status" value="1"/>
</dbReference>
<dbReference type="AlphaFoldDB" id="R9II51"/>
<evidence type="ECO:0000313" key="2">
    <source>
        <dbReference type="EMBL" id="EOS13701.1"/>
    </source>
</evidence>
<dbReference type="PANTHER" id="PTHR12526">
    <property type="entry name" value="GLYCOSYLTRANSFERASE"/>
    <property type="match status" value="1"/>
</dbReference>
<dbReference type="InterPro" id="IPR001296">
    <property type="entry name" value="Glyco_trans_1"/>
</dbReference>
<dbReference type="Pfam" id="PF00534">
    <property type="entry name" value="Glycos_transf_1"/>
    <property type="match status" value="1"/>
</dbReference>
<dbReference type="RefSeq" id="WP_016275952.1">
    <property type="nucleotide sequence ID" value="NZ_CAUCNL010000012.1"/>
</dbReference>
<dbReference type="OrthoDB" id="9790710at2"/>
<organism evidence="2 3">
    <name type="scientific">Phocaeicola sartorii</name>
    <dbReference type="NCBI Taxonomy" id="671267"/>
    <lineage>
        <taxon>Bacteria</taxon>
        <taxon>Pseudomonadati</taxon>
        <taxon>Bacteroidota</taxon>
        <taxon>Bacteroidia</taxon>
        <taxon>Bacteroidales</taxon>
        <taxon>Bacteroidaceae</taxon>
        <taxon>Phocaeicola</taxon>
    </lineage>
</organism>
<protein>
    <recommendedName>
        <fullName evidence="1">Glycosyl transferase family 1 domain-containing protein</fullName>
    </recommendedName>
</protein>
<comment type="caution">
    <text evidence="2">The sequence shown here is derived from an EMBL/GenBank/DDBJ whole genome shotgun (WGS) entry which is preliminary data.</text>
</comment>
<dbReference type="CDD" id="cd03801">
    <property type="entry name" value="GT4_PimA-like"/>
    <property type="match status" value="1"/>
</dbReference>
<evidence type="ECO:0000259" key="1">
    <source>
        <dbReference type="Pfam" id="PF00534"/>
    </source>
</evidence>
<dbReference type="GO" id="GO:0016757">
    <property type="term" value="F:glycosyltransferase activity"/>
    <property type="evidence" value="ECO:0007669"/>
    <property type="project" value="InterPro"/>
</dbReference>
<dbReference type="Proteomes" id="UP000014200">
    <property type="component" value="Unassembled WGS sequence"/>
</dbReference>
<dbReference type="STRING" id="1235788.C802_01544"/>
<dbReference type="GeneID" id="82154682"/>
<keyword evidence="3" id="KW-1185">Reference proteome</keyword>
<dbReference type="Gene3D" id="3.40.50.2000">
    <property type="entry name" value="Glycogen Phosphorylase B"/>
    <property type="match status" value="1"/>
</dbReference>
<gene>
    <name evidence="2" type="ORF">C802_01544</name>
</gene>
<accession>R9II51</accession>
<name>R9II51_9BACT</name>
<dbReference type="HOGENOM" id="CLU_061132_0_0_10"/>
<feature type="domain" description="Glycosyl transferase family 1" evidence="1">
    <location>
        <begin position="196"/>
        <end position="345"/>
    </location>
</feature>